<dbReference type="SFLD" id="SFLDS00005">
    <property type="entry name" value="Isoprenoid_Synthase_Type_I"/>
    <property type="match status" value="1"/>
</dbReference>
<gene>
    <name evidence="7" type="ORF">M2350_002661</name>
</gene>
<evidence type="ECO:0000313" key="7">
    <source>
        <dbReference type="EMBL" id="MCS3920232.1"/>
    </source>
</evidence>
<dbReference type="Proteomes" id="UP001204798">
    <property type="component" value="Unassembled WGS sequence"/>
</dbReference>
<dbReference type="EC" id="2.5.1.90" evidence="7"/>
<sequence length="342" mass="37557">MKGLQRLAINYRWDDSLTSVFTFLEKPMQKVEEILREAVQSTVREMTAMAMHLLSAGGKRLRPALTLLSAKLAGEINHRALLFAAAIELMHTATLIHDDVIDKADLRRGRATVHSLWGNEAAVMCGDFLYATAFNMLAKDGDVEVIRTMALASSQVCEGEVLELQLAFNPEITEEQCVEIARLKTAELMAAACKVGAMASGANGELISAMESFGRNLGIAFQIVDDVLDMEGSVEEIGKPVGSDLLEGKVTLPVRLTLDALPEEKRAILKQRIAKREVTSQDAADLAKFAKENGILEQARARAKKFAEKALEQLTKVANEANSLEAINVLKRLAHFSVHRRF</sequence>
<keyword evidence="5" id="KW-0460">Magnesium</keyword>
<comment type="similarity">
    <text evidence="2 6">Belongs to the FPP/GGPP synthase family.</text>
</comment>
<dbReference type="EMBL" id="JANUCP010000005">
    <property type="protein sequence ID" value="MCS3920232.1"/>
    <property type="molecule type" value="Genomic_DNA"/>
</dbReference>
<dbReference type="GO" id="GO:0106350">
    <property type="term" value="F:all-trans-octaprenyl-diphosphate synthase activity"/>
    <property type="evidence" value="ECO:0007669"/>
    <property type="project" value="UniProtKB-EC"/>
</dbReference>
<dbReference type="Pfam" id="PF00348">
    <property type="entry name" value="polyprenyl_synt"/>
    <property type="match status" value="1"/>
</dbReference>
<evidence type="ECO:0000256" key="5">
    <source>
        <dbReference type="ARBA" id="ARBA00022842"/>
    </source>
</evidence>
<evidence type="ECO:0000313" key="8">
    <source>
        <dbReference type="Proteomes" id="UP001204798"/>
    </source>
</evidence>
<proteinExistence type="inferred from homology"/>
<dbReference type="PROSITE" id="PS00444">
    <property type="entry name" value="POLYPRENYL_SYNTHASE_2"/>
    <property type="match status" value="1"/>
</dbReference>
<comment type="cofactor">
    <cofactor evidence="1">
        <name>Mg(2+)</name>
        <dbReference type="ChEBI" id="CHEBI:18420"/>
    </cofactor>
</comment>
<organism evidence="7 8">
    <name type="scientific">Candidatus Fervidibacter sacchari</name>
    <dbReference type="NCBI Taxonomy" id="1448929"/>
    <lineage>
        <taxon>Bacteria</taxon>
        <taxon>Candidatus Fervidibacterota</taxon>
        <taxon>Candidatus Fervidibacter</taxon>
    </lineage>
</organism>
<dbReference type="InterPro" id="IPR008949">
    <property type="entry name" value="Isoprenoid_synthase_dom_sf"/>
</dbReference>
<evidence type="ECO:0000256" key="2">
    <source>
        <dbReference type="ARBA" id="ARBA00006706"/>
    </source>
</evidence>
<evidence type="ECO:0000256" key="6">
    <source>
        <dbReference type="RuleBase" id="RU004466"/>
    </source>
</evidence>
<dbReference type="RefSeq" id="WP_259098692.1">
    <property type="nucleotide sequence ID" value="NZ_CP130454.1"/>
</dbReference>
<dbReference type="InterPro" id="IPR000092">
    <property type="entry name" value="Polyprenyl_synt"/>
</dbReference>
<name>A0ABT2EQM3_9BACT</name>
<keyword evidence="4" id="KW-0479">Metal-binding</keyword>
<dbReference type="Gene3D" id="1.10.600.10">
    <property type="entry name" value="Farnesyl Diphosphate Synthase"/>
    <property type="match status" value="1"/>
</dbReference>
<dbReference type="CDD" id="cd00685">
    <property type="entry name" value="Trans_IPPS_HT"/>
    <property type="match status" value="1"/>
</dbReference>
<protein>
    <submittedName>
        <fullName evidence="7">Octaprenyl-diphosphate synthase</fullName>
        <ecNumber evidence="7">2.5.1.90</ecNumber>
    </submittedName>
</protein>
<dbReference type="PANTHER" id="PTHR12001:SF69">
    <property type="entry name" value="ALL TRANS-POLYPRENYL-DIPHOSPHATE SYNTHASE PDSS1"/>
    <property type="match status" value="1"/>
</dbReference>
<evidence type="ECO:0000256" key="4">
    <source>
        <dbReference type="ARBA" id="ARBA00022723"/>
    </source>
</evidence>
<dbReference type="PROSITE" id="PS00723">
    <property type="entry name" value="POLYPRENYL_SYNTHASE_1"/>
    <property type="match status" value="1"/>
</dbReference>
<reference evidence="7 8" key="1">
    <citation type="submission" date="2022-08" db="EMBL/GenBank/DDBJ databases">
        <title>Bacterial and archaeal communities from various locations to study Microbial Dark Matter (Phase II).</title>
        <authorList>
            <person name="Stepanauskas R."/>
        </authorList>
    </citation>
    <scope>NUCLEOTIDE SEQUENCE [LARGE SCALE GENOMIC DNA]</scope>
    <source>
        <strain evidence="7 8">PD1</strain>
    </source>
</reference>
<accession>A0ABT2EQM3</accession>
<keyword evidence="8" id="KW-1185">Reference proteome</keyword>
<evidence type="ECO:0000256" key="3">
    <source>
        <dbReference type="ARBA" id="ARBA00022679"/>
    </source>
</evidence>
<dbReference type="SFLD" id="SFLDG01017">
    <property type="entry name" value="Polyprenyl_Transferase_Like"/>
    <property type="match status" value="1"/>
</dbReference>
<keyword evidence="3 6" id="KW-0808">Transferase</keyword>
<dbReference type="PANTHER" id="PTHR12001">
    <property type="entry name" value="GERANYLGERANYL PYROPHOSPHATE SYNTHASE"/>
    <property type="match status" value="1"/>
</dbReference>
<evidence type="ECO:0000256" key="1">
    <source>
        <dbReference type="ARBA" id="ARBA00001946"/>
    </source>
</evidence>
<dbReference type="SUPFAM" id="SSF48576">
    <property type="entry name" value="Terpenoid synthases"/>
    <property type="match status" value="1"/>
</dbReference>
<dbReference type="InterPro" id="IPR033749">
    <property type="entry name" value="Polyprenyl_synt_CS"/>
</dbReference>
<comment type="caution">
    <text evidence="7">The sequence shown here is derived from an EMBL/GenBank/DDBJ whole genome shotgun (WGS) entry which is preliminary data.</text>
</comment>